<name>A0ABD0YBA3_9HEMI</name>
<feature type="region of interest" description="Disordered" evidence="1">
    <location>
        <begin position="75"/>
        <end position="155"/>
    </location>
</feature>
<dbReference type="Proteomes" id="UP001558652">
    <property type="component" value="Unassembled WGS sequence"/>
</dbReference>
<sequence>MASKRRHMSHKNKTQETTEKGKWHKRDEAGSGSQDQHLFKESGGSEGWVPDGYVQALAMAERGYVVRETDAMLPQERGHRLSVGSFSRGTGAADTGGTPSRTTTEDGTKCRKRAVAGWRTAGDSGSSRGEQTGPRQCLQSTGALLHHAPKPTHTR</sequence>
<protein>
    <submittedName>
        <fullName evidence="2">Uncharacterized protein</fullName>
    </submittedName>
</protein>
<feature type="region of interest" description="Disordered" evidence="1">
    <location>
        <begin position="1"/>
        <end position="50"/>
    </location>
</feature>
<dbReference type="EMBL" id="JBFDAA010000011">
    <property type="protein sequence ID" value="KAL1123949.1"/>
    <property type="molecule type" value="Genomic_DNA"/>
</dbReference>
<evidence type="ECO:0000313" key="2">
    <source>
        <dbReference type="EMBL" id="KAL1123949.1"/>
    </source>
</evidence>
<feature type="compositionally biased region" description="Basic and acidic residues" evidence="1">
    <location>
        <begin position="13"/>
        <end position="29"/>
    </location>
</feature>
<dbReference type="AlphaFoldDB" id="A0ABD0YBA3"/>
<feature type="compositionally biased region" description="Polar residues" evidence="1">
    <location>
        <begin position="123"/>
        <end position="142"/>
    </location>
</feature>
<evidence type="ECO:0000313" key="3">
    <source>
        <dbReference type="Proteomes" id="UP001558652"/>
    </source>
</evidence>
<reference evidence="2 3" key="1">
    <citation type="submission" date="2024-07" db="EMBL/GenBank/DDBJ databases">
        <title>Chromosome-level genome assembly of the water stick insect Ranatra chinensis (Heteroptera: Nepidae).</title>
        <authorList>
            <person name="Liu X."/>
        </authorList>
    </citation>
    <scope>NUCLEOTIDE SEQUENCE [LARGE SCALE GENOMIC DNA]</scope>
    <source>
        <strain evidence="2">Cailab_2021Rc</strain>
        <tissue evidence="2">Muscle</tissue>
    </source>
</reference>
<keyword evidence="3" id="KW-1185">Reference proteome</keyword>
<gene>
    <name evidence="2" type="ORF">AAG570_001719</name>
</gene>
<accession>A0ABD0YBA3</accession>
<proteinExistence type="predicted"/>
<organism evidence="2 3">
    <name type="scientific">Ranatra chinensis</name>
    <dbReference type="NCBI Taxonomy" id="642074"/>
    <lineage>
        <taxon>Eukaryota</taxon>
        <taxon>Metazoa</taxon>
        <taxon>Ecdysozoa</taxon>
        <taxon>Arthropoda</taxon>
        <taxon>Hexapoda</taxon>
        <taxon>Insecta</taxon>
        <taxon>Pterygota</taxon>
        <taxon>Neoptera</taxon>
        <taxon>Paraneoptera</taxon>
        <taxon>Hemiptera</taxon>
        <taxon>Heteroptera</taxon>
        <taxon>Panheteroptera</taxon>
        <taxon>Nepomorpha</taxon>
        <taxon>Nepidae</taxon>
        <taxon>Ranatrinae</taxon>
        <taxon>Ranatra</taxon>
    </lineage>
</organism>
<comment type="caution">
    <text evidence="2">The sequence shown here is derived from an EMBL/GenBank/DDBJ whole genome shotgun (WGS) entry which is preliminary data.</text>
</comment>
<evidence type="ECO:0000256" key="1">
    <source>
        <dbReference type="SAM" id="MobiDB-lite"/>
    </source>
</evidence>
<feature type="compositionally biased region" description="Basic residues" evidence="1">
    <location>
        <begin position="1"/>
        <end position="12"/>
    </location>
</feature>